<dbReference type="OrthoDB" id="6846267at2759"/>
<gene>
    <name evidence="2" type="ORF">D0Z07_6535</name>
</gene>
<protein>
    <submittedName>
        <fullName evidence="2">Lipase 1</fullName>
    </submittedName>
</protein>
<dbReference type="EMBL" id="VNKQ01000012">
    <property type="protein sequence ID" value="KAG0647699.1"/>
    <property type="molecule type" value="Genomic_DNA"/>
</dbReference>
<dbReference type="InterPro" id="IPR002018">
    <property type="entry name" value="CarbesteraseB"/>
</dbReference>
<evidence type="ECO:0000259" key="1">
    <source>
        <dbReference type="Pfam" id="PF00135"/>
    </source>
</evidence>
<name>A0A9P7AVR8_9HELO</name>
<dbReference type="Proteomes" id="UP000785200">
    <property type="component" value="Unassembled WGS sequence"/>
</dbReference>
<reference evidence="2" key="1">
    <citation type="submission" date="2019-07" db="EMBL/GenBank/DDBJ databases">
        <title>Hyphodiscus hymeniophilus genome sequencing and assembly.</title>
        <authorList>
            <person name="Kramer G."/>
            <person name="Nodwell J."/>
        </authorList>
    </citation>
    <scope>NUCLEOTIDE SEQUENCE</scope>
    <source>
        <strain evidence="2">ATCC 34498</strain>
    </source>
</reference>
<comment type="caution">
    <text evidence="2">The sequence shown here is derived from an EMBL/GenBank/DDBJ whole genome shotgun (WGS) entry which is preliminary data.</text>
</comment>
<dbReference type="AlphaFoldDB" id="A0A9P7AVR8"/>
<dbReference type="SUPFAM" id="SSF53474">
    <property type="entry name" value="alpha/beta-Hydrolases"/>
    <property type="match status" value="1"/>
</dbReference>
<evidence type="ECO:0000313" key="3">
    <source>
        <dbReference type="Proteomes" id="UP000785200"/>
    </source>
</evidence>
<keyword evidence="3" id="KW-1185">Reference proteome</keyword>
<organism evidence="2 3">
    <name type="scientific">Hyphodiscus hymeniophilus</name>
    <dbReference type="NCBI Taxonomy" id="353542"/>
    <lineage>
        <taxon>Eukaryota</taxon>
        <taxon>Fungi</taxon>
        <taxon>Dikarya</taxon>
        <taxon>Ascomycota</taxon>
        <taxon>Pezizomycotina</taxon>
        <taxon>Leotiomycetes</taxon>
        <taxon>Helotiales</taxon>
        <taxon>Hyphodiscaceae</taxon>
        <taxon>Hyphodiscus</taxon>
    </lineage>
</organism>
<accession>A0A9P7AVR8</accession>
<dbReference type="Gene3D" id="3.40.50.1820">
    <property type="entry name" value="alpha/beta hydrolase"/>
    <property type="match status" value="1"/>
</dbReference>
<dbReference type="InterPro" id="IPR029058">
    <property type="entry name" value="AB_hydrolase_fold"/>
</dbReference>
<feature type="domain" description="Carboxylesterase type B" evidence="1">
    <location>
        <begin position="17"/>
        <end position="487"/>
    </location>
</feature>
<dbReference type="InterPro" id="IPR050309">
    <property type="entry name" value="Type-B_Carboxylest/Lipase"/>
</dbReference>
<sequence length="549" mass="59415">MSAPNPSIYHEELSTTFNGIRHSASSSEAEVWQFRGIKYGNIPARFRQSVLNTSFPNSCDTSAYGPQCPQAIAPRLEQLTIGLPPHLASHPDNFFDEFNCLHLNVTAPSDIHDKSSLPVMVYVHGGGGYAGANSDWWCDGGSLVKNSIQSGKPVVMISVNYRLTALGYIGSSELLKENGSVDGGNYGLRDIHTALAWIQRYIKPLGGNPDNVTLYGESAGSLAVHAQMKSLLPAYFIRCILQSQVMGAPPFSTPQSVAEKTVVYEAVKKHLNTTTLAALEAVAWEKLVAAYEVCDPKHALGEQVMLDGEFMNEDWAEAFNFAKENGELIIGNTGSEGAVITAVSAASPAVEPKPGPKAFITSLNSFLPLSKLTPILDVYKVSPSTSGKNFTAALLAIIEDVIFYKPASDLAVKLRSQSAKVYEYSFEQPQPFGGDFKGVPGHALDLAYLHGDPSIFAQCENPDKELAIQHALQSAWIGFANGEKPWDENDTKIFGPEGNVTVLETGVVLKEMRRGAAWKALDLLEDEKTAFIGVVFGFYAQLVGSGRVY</sequence>
<evidence type="ECO:0000313" key="2">
    <source>
        <dbReference type="EMBL" id="KAG0647699.1"/>
    </source>
</evidence>
<dbReference type="PANTHER" id="PTHR11559">
    <property type="entry name" value="CARBOXYLESTERASE"/>
    <property type="match status" value="1"/>
</dbReference>
<proteinExistence type="predicted"/>
<dbReference type="Pfam" id="PF00135">
    <property type="entry name" value="COesterase"/>
    <property type="match status" value="1"/>
</dbReference>